<dbReference type="SUPFAM" id="SSF53850">
    <property type="entry name" value="Periplasmic binding protein-like II"/>
    <property type="match status" value="1"/>
</dbReference>
<keyword evidence="2" id="KW-0813">Transport</keyword>
<keyword evidence="6" id="KW-1185">Reference proteome</keyword>
<proteinExistence type="inferred from homology"/>
<name>A0A329LSJ2_9BACL</name>
<reference evidence="5 6" key="1">
    <citation type="journal article" date="2009" name="Int. J. Syst. Evol. Microbiol.">
        <title>Paenibacillus contaminans sp. nov., isolated from a contaminated laboratory plate.</title>
        <authorList>
            <person name="Chou J.H."/>
            <person name="Lee J.H."/>
            <person name="Lin M.C."/>
            <person name="Chang P.S."/>
            <person name="Arun A.B."/>
            <person name="Young C.C."/>
            <person name="Chen W.M."/>
        </authorList>
    </citation>
    <scope>NUCLEOTIDE SEQUENCE [LARGE SCALE GENOMIC DNA]</scope>
    <source>
        <strain evidence="5 6">CKOBP-6</strain>
    </source>
</reference>
<feature type="region of interest" description="Disordered" evidence="4">
    <location>
        <begin position="42"/>
        <end position="61"/>
    </location>
</feature>
<comment type="similarity">
    <text evidence="1">Belongs to the bacterial solute-binding protein 1 family.</text>
</comment>
<sequence>MRTVNLFCQNTIGEDTRMIRKMLLASTAFALVYLTACSGNGGSGNAGEKSDKPANASPAATGKDEKVSITYWVDPRFQRIKGMEKETENFGDFEKIQAKKFMEKYPNVKIDVQSVTWDDLPKKIPAAVAAGTPPDILRDYLGRTAQYAHQGVLENLETLLPKEELDDYISSYLQLYTIDGHLHALPSYAWASGLVVNKSIWKSKGKESMLPTKDNPYWTIEQFDQAMRAVAEKDKVYPFGIQFAVPQGDHGLYSYFWAFGAKLFKDGDYSKVALNSPEGLKALEYLVKMNDDGLLQPSAVTAKAADIDLLFWQSQLGAQGDTLGQWSKLDNAKTEGKVKGNVELAMVQLPSAPGVKNGVPVGPTGLAVFKQKDETKKKWIGEFLKFLNSTEYQKTYAINAGQFPVKKSAGSPLQDDPNYGVLQKIIQERGVEDLGLTVPKYAEIRVLLQPEIQAALLKAKTPAQALADYEKAANKILSGK</sequence>
<dbReference type="GO" id="GO:1901982">
    <property type="term" value="F:maltose binding"/>
    <property type="evidence" value="ECO:0007669"/>
    <property type="project" value="TreeGrafter"/>
</dbReference>
<evidence type="ECO:0000256" key="3">
    <source>
        <dbReference type="ARBA" id="ARBA00022729"/>
    </source>
</evidence>
<gene>
    <name evidence="5" type="ORF">DQG23_38555</name>
</gene>
<evidence type="ECO:0000313" key="6">
    <source>
        <dbReference type="Proteomes" id="UP000250369"/>
    </source>
</evidence>
<evidence type="ECO:0008006" key="7">
    <source>
        <dbReference type="Google" id="ProtNLM"/>
    </source>
</evidence>
<dbReference type="GO" id="GO:0015768">
    <property type="term" value="P:maltose transport"/>
    <property type="evidence" value="ECO:0007669"/>
    <property type="project" value="TreeGrafter"/>
</dbReference>
<evidence type="ECO:0000256" key="4">
    <source>
        <dbReference type="SAM" id="MobiDB-lite"/>
    </source>
</evidence>
<dbReference type="InterPro" id="IPR006059">
    <property type="entry name" value="SBP"/>
</dbReference>
<accession>A0A329LSJ2</accession>
<dbReference type="AlphaFoldDB" id="A0A329LSJ2"/>
<dbReference type="Pfam" id="PF01547">
    <property type="entry name" value="SBP_bac_1"/>
    <property type="match status" value="1"/>
</dbReference>
<dbReference type="GO" id="GO:0055052">
    <property type="term" value="C:ATP-binding cassette (ABC) transporter complex, substrate-binding subunit-containing"/>
    <property type="evidence" value="ECO:0007669"/>
    <property type="project" value="TreeGrafter"/>
</dbReference>
<keyword evidence="3" id="KW-0732">Signal</keyword>
<dbReference type="PANTHER" id="PTHR30061">
    <property type="entry name" value="MALTOSE-BINDING PERIPLASMIC PROTEIN"/>
    <property type="match status" value="1"/>
</dbReference>
<evidence type="ECO:0000256" key="1">
    <source>
        <dbReference type="ARBA" id="ARBA00008520"/>
    </source>
</evidence>
<evidence type="ECO:0000313" key="5">
    <source>
        <dbReference type="EMBL" id="RAV10150.1"/>
    </source>
</evidence>
<dbReference type="PANTHER" id="PTHR30061:SF50">
    <property type="entry name" value="MALTOSE_MALTODEXTRIN-BINDING PERIPLASMIC PROTEIN"/>
    <property type="match status" value="1"/>
</dbReference>
<evidence type="ECO:0000256" key="2">
    <source>
        <dbReference type="ARBA" id="ARBA00022448"/>
    </source>
</evidence>
<protein>
    <recommendedName>
        <fullName evidence="7">ABC transporter substrate-binding protein</fullName>
    </recommendedName>
</protein>
<organism evidence="5 6">
    <name type="scientific">Paenibacillus contaminans</name>
    <dbReference type="NCBI Taxonomy" id="450362"/>
    <lineage>
        <taxon>Bacteria</taxon>
        <taxon>Bacillati</taxon>
        <taxon>Bacillota</taxon>
        <taxon>Bacilli</taxon>
        <taxon>Bacillales</taxon>
        <taxon>Paenibacillaceae</taxon>
        <taxon>Paenibacillus</taxon>
    </lineage>
</organism>
<dbReference type="GO" id="GO:0042956">
    <property type="term" value="P:maltodextrin transmembrane transport"/>
    <property type="evidence" value="ECO:0007669"/>
    <property type="project" value="TreeGrafter"/>
</dbReference>
<comment type="caution">
    <text evidence="5">The sequence shown here is derived from an EMBL/GenBank/DDBJ whole genome shotgun (WGS) entry which is preliminary data.</text>
</comment>
<dbReference type="EMBL" id="QMFB01000045">
    <property type="protein sequence ID" value="RAV10150.1"/>
    <property type="molecule type" value="Genomic_DNA"/>
</dbReference>
<dbReference type="Proteomes" id="UP000250369">
    <property type="component" value="Unassembled WGS sequence"/>
</dbReference>
<dbReference type="Gene3D" id="3.40.190.10">
    <property type="entry name" value="Periplasmic binding protein-like II"/>
    <property type="match status" value="1"/>
</dbReference>